<name>A0A395WB05_9FIRM</name>
<evidence type="ECO:0000313" key="6">
    <source>
        <dbReference type="EMBL" id="RGU93959.1"/>
    </source>
</evidence>
<accession>A0A395WB05</accession>
<dbReference type="InterPro" id="IPR001279">
    <property type="entry name" value="Metallo-B-lactamas"/>
</dbReference>
<keyword evidence="4" id="KW-0694">RNA-binding</keyword>
<keyword evidence="3" id="KW-0269">Exonuclease</keyword>
<dbReference type="RefSeq" id="WP_118324114.1">
    <property type="nucleotide sequence ID" value="NZ_QRYH01000015.1"/>
</dbReference>
<organism evidence="6 7">
    <name type="scientific">Holdemanella biformis</name>
    <dbReference type="NCBI Taxonomy" id="1735"/>
    <lineage>
        <taxon>Bacteria</taxon>
        <taxon>Bacillati</taxon>
        <taxon>Bacillota</taxon>
        <taxon>Erysipelotrichia</taxon>
        <taxon>Erysipelotrichales</taxon>
        <taxon>Erysipelotrichaceae</taxon>
        <taxon>Holdemanella</taxon>
    </lineage>
</organism>
<dbReference type="SMART" id="SM00849">
    <property type="entry name" value="Lactamase_B"/>
    <property type="match status" value="1"/>
</dbReference>
<evidence type="ECO:0000256" key="4">
    <source>
        <dbReference type="ARBA" id="ARBA00022884"/>
    </source>
</evidence>
<dbReference type="GeneID" id="66579911"/>
<dbReference type="Gene3D" id="3.40.50.10710">
    <property type="entry name" value="Metallo-hydrolase/oxidoreductase"/>
    <property type="match status" value="1"/>
</dbReference>
<dbReference type="GO" id="GO:0046872">
    <property type="term" value="F:metal ion binding"/>
    <property type="evidence" value="ECO:0007669"/>
    <property type="project" value="InterPro"/>
</dbReference>
<dbReference type="PANTHER" id="PTHR43694">
    <property type="entry name" value="RIBONUCLEASE J"/>
    <property type="match status" value="1"/>
</dbReference>
<dbReference type="Proteomes" id="UP000265489">
    <property type="component" value="Unassembled WGS sequence"/>
</dbReference>
<dbReference type="PANTHER" id="PTHR43694:SF1">
    <property type="entry name" value="RIBONUCLEASE J"/>
    <property type="match status" value="1"/>
</dbReference>
<feature type="domain" description="Metallo-beta-lactamase" evidence="5">
    <location>
        <begin position="25"/>
        <end position="228"/>
    </location>
</feature>
<dbReference type="InterPro" id="IPR055132">
    <property type="entry name" value="RNase_J_b_CASP"/>
</dbReference>
<reference evidence="6 7" key="1">
    <citation type="submission" date="2018-08" db="EMBL/GenBank/DDBJ databases">
        <title>A genome reference for cultivated species of the human gut microbiota.</title>
        <authorList>
            <person name="Zou Y."/>
            <person name="Xue W."/>
            <person name="Luo G."/>
        </authorList>
    </citation>
    <scope>NUCLEOTIDE SEQUENCE [LARGE SCALE GENOMIC DNA]</scope>
    <source>
        <strain evidence="6 7">AF15-20</strain>
    </source>
</reference>
<dbReference type="Gene3D" id="3.60.15.10">
    <property type="entry name" value="Ribonuclease Z/Hydroxyacylglutathione hydrolase-like"/>
    <property type="match status" value="1"/>
</dbReference>
<dbReference type="GO" id="GO:0003723">
    <property type="term" value="F:RNA binding"/>
    <property type="evidence" value="ECO:0007669"/>
    <property type="project" value="UniProtKB-KW"/>
</dbReference>
<evidence type="ECO:0000256" key="1">
    <source>
        <dbReference type="ARBA" id="ARBA00022490"/>
    </source>
</evidence>
<sequence>MKEEKMPSLTEKIRIFALGGLDEDGKNLFCVEVDQSIYVIEAGIKFPDNKESLGIEFIIQDFTYLVENKNRVAGIFITHGHDDVMGALPYLLKQVPCDVYTAPLAVKEVQKMIRQEHITGVRVHGVKRNEKKRIGKRRVVFFPITHAYPGTFGLAIGTEQGYIVYSGEFIEDYDDLEDAYRADFTTISELGNEGVLVLLQESKGAERSGHTSPSHRISPKLLQVLETHENKRVFVSVYTQSVYRIQEIIDCCVANHRKMVFYTKELRDLVDRLKEIGYEVDPSLVIDPANFDNSMKDVVVIISGQGKSLFKTINNIANNELESIVFDQDDVIVVASPVVPGVENEFKSMENDMYKKEGEIIVLDKNVLSMHPSKEDLKMMIFLTKPKYYIPIKGEYRLLHMNSQIAVEMGYDPSRIIILDNGQVATFENRKLVSCAMELELHETMIDGKENWDMAGVVLKDRETLSTDGVMILAIGINAKTKKIINGPDVQSRGLIYLRDAEYITGDVAKIMEDTINEAVENKTYDNLETRNLIRDKVSKYLYKQTAKRPMILPVILEINLNK</sequence>
<dbReference type="Pfam" id="PF12706">
    <property type="entry name" value="Lactamase_B_2"/>
    <property type="match status" value="1"/>
</dbReference>
<comment type="caution">
    <text evidence="6">The sequence shown here is derived from an EMBL/GenBank/DDBJ whole genome shotgun (WGS) entry which is preliminary data.</text>
</comment>
<dbReference type="CDD" id="cd07714">
    <property type="entry name" value="RNaseJ_MBL-fold"/>
    <property type="match status" value="1"/>
</dbReference>
<evidence type="ECO:0000256" key="3">
    <source>
        <dbReference type="ARBA" id="ARBA00022839"/>
    </source>
</evidence>
<dbReference type="InterPro" id="IPR036866">
    <property type="entry name" value="RibonucZ/Hydroxyglut_hydro"/>
</dbReference>
<dbReference type="AlphaFoldDB" id="A0A395WB05"/>
<dbReference type="InterPro" id="IPR041636">
    <property type="entry name" value="RNase_J_C"/>
</dbReference>
<dbReference type="InterPro" id="IPR042173">
    <property type="entry name" value="RNase_J_2"/>
</dbReference>
<proteinExistence type="predicted"/>
<evidence type="ECO:0000256" key="2">
    <source>
        <dbReference type="ARBA" id="ARBA00022722"/>
    </source>
</evidence>
<dbReference type="GO" id="GO:0004527">
    <property type="term" value="F:exonuclease activity"/>
    <property type="evidence" value="ECO:0007669"/>
    <property type="project" value="UniProtKB-KW"/>
</dbReference>
<evidence type="ECO:0000259" key="5">
    <source>
        <dbReference type="SMART" id="SM00849"/>
    </source>
</evidence>
<protein>
    <submittedName>
        <fullName evidence="6">Ribonuclease J</fullName>
    </submittedName>
</protein>
<dbReference type="InterPro" id="IPR004613">
    <property type="entry name" value="RNase_J"/>
</dbReference>
<keyword evidence="2" id="KW-0540">Nuclease</keyword>
<dbReference type="Pfam" id="PF17770">
    <property type="entry name" value="RNase_J_C"/>
    <property type="match status" value="1"/>
</dbReference>
<keyword evidence="3" id="KW-0378">Hydrolase</keyword>
<dbReference type="Pfam" id="PF22505">
    <property type="entry name" value="RNase_J_b_CASP"/>
    <property type="match status" value="1"/>
</dbReference>
<dbReference type="SUPFAM" id="SSF56281">
    <property type="entry name" value="Metallo-hydrolase/oxidoreductase"/>
    <property type="match status" value="1"/>
</dbReference>
<gene>
    <name evidence="6" type="ORF">DWW32_00115</name>
</gene>
<dbReference type="EMBL" id="QRYQ01000001">
    <property type="protein sequence ID" value="RGU93959.1"/>
    <property type="molecule type" value="Genomic_DNA"/>
</dbReference>
<dbReference type="Gene3D" id="3.10.20.580">
    <property type="match status" value="1"/>
</dbReference>
<keyword evidence="1" id="KW-0963">Cytoplasm</keyword>
<dbReference type="NCBIfam" id="TIGR00649">
    <property type="entry name" value="MG423"/>
    <property type="match status" value="1"/>
</dbReference>
<evidence type="ECO:0000313" key="7">
    <source>
        <dbReference type="Proteomes" id="UP000265489"/>
    </source>
</evidence>